<dbReference type="PANTHER" id="PTHR30292">
    <property type="entry name" value="UNCHARACTERIZED PROTEIN YBGL-RELATED"/>
    <property type="match status" value="1"/>
</dbReference>
<dbReference type="InterPro" id="IPR005501">
    <property type="entry name" value="LamB/YcsF/PxpA-like"/>
</dbReference>
<dbReference type="EC" id="3.5.2.9" evidence="1"/>
<dbReference type="GO" id="GO:0005975">
    <property type="term" value="P:carbohydrate metabolic process"/>
    <property type="evidence" value="ECO:0007669"/>
    <property type="project" value="InterPro"/>
</dbReference>
<keyword evidence="3" id="KW-1185">Reference proteome</keyword>
<dbReference type="HAMAP" id="MF_00691">
    <property type="entry name" value="PxpA"/>
    <property type="match status" value="1"/>
</dbReference>
<comment type="function">
    <text evidence="1">Catalyzes the cleavage of 5-oxoproline to form L-glutamate coupled to the hydrolysis of ATP to ADP and inorganic phosphate.</text>
</comment>
<organism evidence="2 3">
    <name type="scientific">Halopseudomonas salegens</name>
    <dbReference type="NCBI Taxonomy" id="1434072"/>
    <lineage>
        <taxon>Bacteria</taxon>
        <taxon>Pseudomonadati</taxon>
        <taxon>Pseudomonadota</taxon>
        <taxon>Gammaproteobacteria</taxon>
        <taxon>Pseudomonadales</taxon>
        <taxon>Pseudomonadaceae</taxon>
        <taxon>Halopseudomonas</taxon>
    </lineage>
</organism>
<keyword evidence="1" id="KW-0067">ATP-binding</keyword>
<comment type="catalytic activity">
    <reaction evidence="1">
        <text>5-oxo-L-proline + ATP + 2 H2O = L-glutamate + ADP + phosphate + H(+)</text>
        <dbReference type="Rhea" id="RHEA:10348"/>
        <dbReference type="ChEBI" id="CHEBI:15377"/>
        <dbReference type="ChEBI" id="CHEBI:15378"/>
        <dbReference type="ChEBI" id="CHEBI:29985"/>
        <dbReference type="ChEBI" id="CHEBI:30616"/>
        <dbReference type="ChEBI" id="CHEBI:43474"/>
        <dbReference type="ChEBI" id="CHEBI:58402"/>
        <dbReference type="ChEBI" id="CHEBI:456216"/>
        <dbReference type="EC" id="3.5.2.9"/>
    </reaction>
</comment>
<dbReference type="GO" id="GO:0005524">
    <property type="term" value="F:ATP binding"/>
    <property type="evidence" value="ECO:0007669"/>
    <property type="project" value="UniProtKB-UniRule"/>
</dbReference>
<dbReference type="AlphaFoldDB" id="A0A1H2HL68"/>
<evidence type="ECO:0000313" key="3">
    <source>
        <dbReference type="Proteomes" id="UP000243924"/>
    </source>
</evidence>
<gene>
    <name evidence="1" type="primary">pxpA</name>
    <name evidence="2" type="ORF">SAMN05216210_3108</name>
</gene>
<proteinExistence type="inferred from homology"/>
<dbReference type="NCBIfam" id="NF003816">
    <property type="entry name" value="PRK05406.1-5"/>
    <property type="match status" value="1"/>
</dbReference>
<reference evidence="3" key="1">
    <citation type="submission" date="2016-10" db="EMBL/GenBank/DDBJ databases">
        <authorList>
            <person name="Varghese N."/>
            <person name="Submissions S."/>
        </authorList>
    </citation>
    <scope>NUCLEOTIDE SEQUENCE [LARGE SCALE GENOMIC DNA]</scope>
    <source>
        <strain evidence="3">CECT 8338</strain>
    </source>
</reference>
<evidence type="ECO:0000313" key="2">
    <source>
        <dbReference type="EMBL" id="SDU32298.1"/>
    </source>
</evidence>
<protein>
    <recommendedName>
        <fullName evidence="1">5-oxoprolinase subunit A</fullName>
        <shortName evidence="1">5-OPase subunit A</shortName>
        <ecNumber evidence="1">3.5.2.9</ecNumber>
    </recommendedName>
    <alternativeName>
        <fullName evidence="1">5-oxoprolinase (ATP-hydrolyzing) subunit A</fullName>
    </alternativeName>
</protein>
<comment type="similarity">
    <text evidence="1">Belongs to the LamB/PxpA family.</text>
</comment>
<dbReference type="SUPFAM" id="SSF88713">
    <property type="entry name" value="Glycoside hydrolase/deacetylase"/>
    <property type="match status" value="1"/>
</dbReference>
<dbReference type="EMBL" id="LT629787">
    <property type="protein sequence ID" value="SDU32298.1"/>
    <property type="molecule type" value="Genomic_DNA"/>
</dbReference>
<dbReference type="NCBIfam" id="NF003814">
    <property type="entry name" value="PRK05406.1-3"/>
    <property type="match status" value="1"/>
</dbReference>
<accession>A0A1H2HL68</accession>
<dbReference type="CDD" id="cd10787">
    <property type="entry name" value="LamB_YcsF_like"/>
    <property type="match status" value="1"/>
</dbReference>
<dbReference type="Pfam" id="PF03746">
    <property type="entry name" value="LamB_YcsF"/>
    <property type="match status" value="1"/>
</dbReference>
<name>A0A1H2HL68_9GAMM</name>
<comment type="subunit">
    <text evidence="1">Forms a complex composed of PxpA, PxpB and PxpC.</text>
</comment>
<keyword evidence="1" id="KW-0547">Nucleotide-binding</keyword>
<dbReference type="Proteomes" id="UP000243924">
    <property type="component" value="Chromosome I"/>
</dbReference>
<dbReference type="InterPro" id="IPR011330">
    <property type="entry name" value="Glyco_hydro/deAcase_b/a-brl"/>
</dbReference>
<dbReference type="Gene3D" id="3.20.20.370">
    <property type="entry name" value="Glycoside hydrolase/deacetylase"/>
    <property type="match status" value="1"/>
</dbReference>
<keyword evidence="1" id="KW-0378">Hydrolase</keyword>
<dbReference type="STRING" id="1434072.SAMN05216210_3108"/>
<dbReference type="GO" id="GO:0017168">
    <property type="term" value="F:5-oxoprolinase (ATP-hydrolyzing) activity"/>
    <property type="evidence" value="ECO:0007669"/>
    <property type="project" value="UniProtKB-UniRule"/>
</dbReference>
<sequence length="260" mass="28364">MCGKLRNNQDMKTLLLNCDMGESLGPWVMGLDAEVMPYVDCANIACGFHASDPSTMRRTVQLAVQHDVRIGAHPAYPDLVGFGRRSMACSPAEVEDLVLYQLGALDAICRAEGTRVAYLKPHGALYNDMLHQPELLRAVMTACAAFNPQLPLMLLARRDNTVPQTMASELGLTLWQEAFADRTYTPEGLLTPRNQPGAVLHDAEHILTQALTLARGETLRASDGSALQLQVDTLCVHGDNPHSVAIVRQLRSALDSIQPP</sequence>
<dbReference type="PANTHER" id="PTHR30292:SF0">
    <property type="entry name" value="5-OXOPROLINASE SUBUNIT A"/>
    <property type="match status" value="1"/>
</dbReference>
<evidence type="ECO:0000256" key="1">
    <source>
        <dbReference type="HAMAP-Rule" id="MF_00691"/>
    </source>
</evidence>